<dbReference type="GO" id="GO:0071949">
    <property type="term" value="F:FAD binding"/>
    <property type="evidence" value="ECO:0007669"/>
    <property type="project" value="TreeGrafter"/>
</dbReference>
<name>A0A1M7SRU0_FERGO</name>
<dbReference type="GO" id="GO:0106312">
    <property type="term" value="F:methylenetetrahydrofolate reductase (NADH) activity"/>
    <property type="evidence" value="ECO:0007669"/>
    <property type="project" value="UniProtKB-EC"/>
</dbReference>
<protein>
    <recommendedName>
        <fullName evidence="8">Methylenetetrahydrofolate reductase</fullName>
    </recommendedName>
</protein>
<comment type="cofactor">
    <cofactor evidence="1 8">
        <name>FAD</name>
        <dbReference type="ChEBI" id="CHEBI:57692"/>
    </cofactor>
</comment>
<proteinExistence type="inferred from homology"/>
<dbReference type="InterPro" id="IPR003171">
    <property type="entry name" value="Mehydrof_redctse-like"/>
</dbReference>
<keyword evidence="6 8" id="KW-0560">Oxidoreductase</keyword>
<dbReference type="InterPro" id="IPR029041">
    <property type="entry name" value="FAD-linked_oxidoreductase-like"/>
</dbReference>
<evidence type="ECO:0000256" key="6">
    <source>
        <dbReference type="ARBA" id="ARBA00023002"/>
    </source>
</evidence>
<dbReference type="PANTHER" id="PTHR45754:SF3">
    <property type="entry name" value="METHYLENETETRAHYDROFOLATE REDUCTASE (NADPH)"/>
    <property type="match status" value="1"/>
</dbReference>
<dbReference type="Pfam" id="PF02219">
    <property type="entry name" value="MTHFR"/>
    <property type="match status" value="1"/>
</dbReference>
<evidence type="ECO:0000256" key="5">
    <source>
        <dbReference type="ARBA" id="ARBA00022827"/>
    </source>
</evidence>
<reference evidence="10" key="1">
    <citation type="submission" date="2016-12" db="EMBL/GenBank/DDBJ databases">
        <authorList>
            <person name="Varghese N."/>
            <person name="Submissions S."/>
        </authorList>
    </citation>
    <scope>NUCLEOTIDE SEQUENCE [LARGE SCALE GENOMIC DNA]</scope>
    <source>
        <strain evidence="10">DSM 13020</strain>
    </source>
</reference>
<keyword evidence="10" id="KW-1185">Reference proteome</keyword>
<evidence type="ECO:0000256" key="7">
    <source>
        <dbReference type="ARBA" id="ARBA00048628"/>
    </source>
</evidence>
<evidence type="ECO:0000256" key="4">
    <source>
        <dbReference type="ARBA" id="ARBA00022630"/>
    </source>
</evidence>
<dbReference type="OrthoDB" id="9812555at2"/>
<dbReference type="GO" id="GO:0009086">
    <property type="term" value="P:methionine biosynthetic process"/>
    <property type="evidence" value="ECO:0007669"/>
    <property type="project" value="TreeGrafter"/>
</dbReference>
<evidence type="ECO:0000313" key="9">
    <source>
        <dbReference type="EMBL" id="SHN61090.1"/>
    </source>
</evidence>
<comment type="similarity">
    <text evidence="3 8">Belongs to the methylenetetrahydrofolate reductase family.</text>
</comment>
<dbReference type="CDD" id="cd00537">
    <property type="entry name" value="MTHFR"/>
    <property type="match status" value="1"/>
</dbReference>
<dbReference type="GO" id="GO:0035999">
    <property type="term" value="P:tetrahydrofolate interconversion"/>
    <property type="evidence" value="ECO:0007669"/>
    <property type="project" value="UniProtKB-UniPathway"/>
</dbReference>
<accession>A0A1M7SRU0</accession>
<dbReference type="Proteomes" id="UP000184207">
    <property type="component" value="Unassembled WGS sequence"/>
</dbReference>
<evidence type="ECO:0000256" key="3">
    <source>
        <dbReference type="ARBA" id="ARBA00006743"/>
    </source>
</evidence>
<dbReference type="STRING" id="1121883.SAMN02745226_01173"/>
<dbReference type="EMBL" id="FRDJ01000005">
    <property type="protein sequence ID" value="SHN61090.1"/>
    <property type="molecule type" value="Genomic_DNA"/>
</dbReference>
<evidence type="ECO:0000256" key="1">
    <source>
        <dbReference type="ARBA" id="ARBA00001974"/>
    </source>
</evidence>
<evidence type="ECO:0000256" key="8">
    <source>
        <dbReference type="RuleBase" id="RU003862"/>
    </source>
</evidence>
<dbReference type="AlphaFoldDB" id="A0A1M7SRU0"/>
<comment type="pathway">
    <text evidence="2 8">One-carbon metabolism; tetrahydrofolate interconversion.</text>
</comment>
<dbReference type="PANTHER" id="PTHR45754">
    <property type="entry name" value="METHYLENETETRAHYDROFOLATE REDUCTASE"/>
    <property type="match status" value="1"/>
</dbReference>
<keyword evidence="5 8" id="KW-0274">FAD</keyword>
<dbReference type="Gene3D" id="3.20.20.220">
    <property type="match status" value="1"/>
</dbReference>
<dbReference type="SUPFAM" id="SSF51730">
    <property type="entry name" value="FAD-linked oxidoreductase"/>
    <property type="match status" value="1"/>
</dbReference>
<dbReference type="UniPathway" id="UPA00193"/>
<sequence length="311" mass="35546">MKIPEKLKEGKVISIEIVPPKRGEDVENIYRALDKLMKYNISFVNITRHPVEIEYIEHDNQIIKVPKVKRPGTIGLTAAIMKRYDVDVVPHIVCIGMNKYEIEDLLIDLSIMGVDNVFVIRGDVDERFINTKSDYKYAYQLVSQINEMNSGRYLYTQAKPTDFCIGVAGYPEKHYEAPNFETDLRFLKQKVGNGADFVITQMVFSAEVYKSFVERCRSEGINVPIIPGVKPLVNKKSLYMVPKRFFVSIPQSFVEALENARSKEEEYNVGIKFSLKLIEALFESGAPGVHLFTMGRGDEICEIMKEIENVL</sequence>
<comment type="catalytic activity">
    <reaction evidence="7">
        <text>(6S)-5-methyl-5,6,7,8-tetrahydrofolate + NAD(+) = (6R)-5,10-methylene-5,6,7,8-tetrahydrofolate + NADH + H(+)</text>
        <dbReference type="Rhea" id="RHEA:19821"/>
        <dbReference type="ChEBI" id="CHEBI:15378"/>
        <dbReference type="ChEBI" id="CHEBI:15636"/>
        <dbReference type="ChEBI" id="CHEBI:18608"/>
        <dbReference type="ChEBI" id="CHEBI:57540"/>
        <dbReference type="ChEBI" id="CHEBI:57945"/>
        <dbReference type="EC" id="1.5.1.54"/>
    </reaction>
    <physiologicalReaction direction="right-to-left" evidence="7">
        <dbReference type="Rhea" id="RHEA:19823"/>
    </physiologicalReaction>
</comment>
<organism evidence="9 10">
    <name type="scientific">Fervidobacterium gondwanense DSM 13020</name>
    <dbReference type="NCBI Taxonomy" id="1121883"/>
    <lineage>
        <taxon>Bacteria</taxon>
        <taxon>Thermotogati</taxon>
        <taxon>Thermotogota</taxon>
        <taxon>Thermotogae</taxon>
        <taxon>Thermotogales</taxon>
        <taxon>Fervidobacteriaceae</taxon>
        <taxon>Fervidobacterium</taxon>
    </lineage>
</organism>
<evidence type="ECO:0000313" key="10">
    <source>
        <dbReference type="Proteomes" id="UP000184207"/>
    </source>
</evidence>
<dbReference type="GO" id="GO:0005829">
    <property type="term" value="C:cytosol"/>
    <property type="evidence" value="ECO:0007669"/>
    <property type="project" value="TreeGrafter"/>
</dbReference>
<evidence type="ECO:0000256" key="2">
    <source>
        <dbReference type="ARBA" id="ARBA00004777"/>
    </source>
</evidence>
<keyword evidence="4 8" id="KW-0285">Flavoprotein</keyword>
<dbReference type="RefSeq" id="WP_072759351.1">
    <property type="nucleotide sequence ID" value="NZ_FRDJ01000005.1"/>
</dbReference>
<gene>
    <name evidence="9" type="ORF">SAMN02745226_01173</name>
</gene>